<sequence>LEKAITSRTHTVNNIKEVQLPYTRQNKHNSIHNGSEKRI</sequence>
<dbReference type="EMBL" id="CAJVPY010001971">
    <property type="protein sequence ID" value="CAG8543713.1"/>
    <property type="molecule type" value="Genomic_DNA"/>
</dbReference>
<dbReference type="AlphaFoldDB" id="A0A9N9AXV4"/>
<feature type="compositionally biased region" description="Polar residues" evidence="1">
    <location>
        <begin position="1"/>
        <end position="16"/>
    </location>
</feature>
<feature type="region of interest" description="Disordered" evidence="1">
    <location>
        <begin position="1"/>
        <end position="39"/>
    </location>
</feature>
<dbReference type="Proteomes" id="UP000789405">
    <property type="component" value="Unassembled WGS sequence"/>
</dbReference>
<evidence type="ECO:0000313" key="2">
    <source>
        <dbReference type="EMBL" id="CAG8543713.1"/>
    </source>
</evidence>
<feature type="non-terminal residue" evidence="2">
    <location>
        <position position="1"/>
    </location>
</feature>
<gene>
    <name evidence="2" type="ORF">DERYTH_LOCUS4929</name>
</gene>
<keyword evidence="3" id="KW-1185">Reference proteome</keyword>
<evidence type="ECO:0000313" key="3">
    <source>
        <dbReference type="Proteomes" id="UP000789405"/>
    </source>
</evidence>
<accession>A0A9N9AXV4</accession>
<organism evidence="2 3">
    <name type="scientific">Dentiscutata erythropus</name>
    <dbReference type="NCBI Taxonomy" id="1348616"/>
    <lineage>
        <taxon>Eukaryota</taxon>
        <taxon>Fungi</taxon>
        <taxon>Fungi incertae sedis</taxon>
        <taxon>Mucoromycota</taxon>
        <taxon>Glomeromycotina</taxon>
        <taxon>Glomeromycetes</taxon>
        <taxon>Diversisporales</taxon>
        <taxon>Gigasporaceae</taxon>
        <taxon>Dentiscutata</taxon>
    </lineage>
</organism>
<comment type="caution">
    <text evidence="2">The sequence shown here is derived from an EMBL/GenBank/DDBJ whole genome shotgun (WGS) entry which is preliminary data.</text>
</comment>
<reference evidence="2" key="1">
    <citation type="submission" date="2021-06" db="EMBL/GenBank/DDBJ databases">
        <authorList>
            <person name="Kallberg Y."/>
            <person name="Tangrot J."/>
            <person name="Rosling A."/>
        </authorList>
    </citation>
    <scope>NUCLEOTIDE SEQUENCE</scope>
    <source>
        <strain evidence="2">MA453B</strain>
    </source>
</reference>
<protein>
    <submittedName>
        <fullName evidence="2">15612_t:CDS:1</fullName>
    </submittedName>
</protein>
<evidence type="ECO:0000256" key="1">
    <source>
        <dbReference type="SAM" id="MobiDB-lite"/>
    </source>
</evidence>
<proteinExistence type="predicted"/>
<name>A0A9N9AXV4_9GLOM</name>